<dbReference type="Gene3D" id="3.40.50.720">
    <property type="entry name" value="NAD(P)-binding Rossmann-like Domain"/>
    <property type="match status" value="1"/>
</dbReference>
<protein>
    <submittedName>
        <fullName evidence="7">NAD(P)-dependent oxidoreductase</fullName>
    </submittedName>
</protein>
<sequence length="304" mass="31839">MISWTGANKPIKKVGLIGCGRMGRCMLEGMLAKGYSVVVYDKFPTAAQSASALGAQAVPTPKEVAEQASVILMSLPSPVQLEDVLFGEGGMMSSLTSDHVVIDTSTVDPQTTRGLAARVGECGAAYLDCPILGRPSAAGKWMLPTGGSGEALEKVKPVLLCFAANAVLVGDSGAGNALKLLNQMMFSCINAISSEVMAICDHVGIKKEVFYDTVASSTAATVSGLFREVGKCIVNEAYDSPAFTVDLLIKDTKLALQMAKDADAPSLIAGTAQMYNEIAHGQGLGTQDTSALYKVFSRHYDKIS</sequence>
<dbReference type="Gene3D" id="1.10.1040.10">
    <property type="entry name" value="N-(1-d-carboxylethyl)-l-norvaline Dehydrogenase, domain 2"/>
    <property type="match status" value="1"/>
</dbReference>
<evidence type="ECO:0000313" key="7">
    <source>
        <dbReference type="EMBL" id="MBC5722615.1"/>
    </source>
</evidence>
<dbReference type="InterPro" id="IPR036291">
    <property type="entry name" value="NAD(P)-bd_dom_sf"/>
</dbReference>
<dbReference type="Pfam" id="PF03446">
    <property type="entry name" value="NAD_binding_2"/>
    <property type="match status" value="1"/>
</dbReference>
<gene>
    <name evidence="7" type="ORF">H8S11_07300</name>
</gene>
<evidence type="ECO:0000256" key="1">
    <source>
        <dbReference type="ARBA" id="ARBA00009080"/>
    </source>
</evidence>
<feature type="domain" description="3-hydroxyisobutyrate dehydrogenase-like NAD-binding" evidence="6">
    <location>
        <begin position="173"/>
        <end position="295"/>
    </location>
</feature>
<dbReference type="InterPro" id="IPR008927">
    <property type="entry name" value="6-PGluconate_DH-like_C_sf"/>
</dbReference>
<comment type="similarity">
    <text evidence="1">Belongs to the HIBADH-related family.</text>
</comment>
<dbReference type="InterPro" id="IPR006115">
    <property type="entry name" value="6PGDH_NADP-bd"/>
</dbReference>
<accession>A0A8J6M344</accession>
<evidence type="ECO:0000259" key="6">
    <source>
        <dbReference type="Pfam" id="PF14833"/>
    </source>
</evidence>
<dbReference type="InterPro" id="IPR013328">
    <property type="entry name" value="6PGD_dom2"/>
</dbReference>
<name>A0A8J6M344_9FIRM</name>
<dbReference type="PIRSF" id="PIRSF000103">
    <property type="entry name" value="HIBADH"/>
    <property type="match status" value="1"/>
</dbReference>
<dbReference type="SUPFAM" id="SSF51735">
    <property type="entry name" value="NAD(P)-binding Rossmann-fold domains"/>
    <property type="match status" value="1"/>
</dbReference>
<proteinExistence type="inferred from homology"/>
<organism evidence="7 8">
    <name type="scientific">Flintibacter hominis</name>
    <dbReference type="NCBI Taxonomy" id="2763048"/>
    <lineage>
        <taxon>Bacteria</taxon>
        <taxon>Bacillati</taxon>
        <taxon>Bacillota</taxon>
        <taxon>Clostridia</taxon>
        <taxon>Eubacteriales</taxon>
        <taxon>Flintibacter</taxon>
    </lineage>
</organism>
<keyword evidence="3" id="KW-0520">NAD</keyword>
<dbReference type="GO" id="GO:0051287">
    <property type="term" value="F:NAD binding"/>
    <property type="evidence" value="ECO:0007669"/>
    <property type="project" value="InterPro"/>
</dbReference>
<dbReference type="SUPFAM" id="SSF48179">
    <property type="entry name" value="6-phosphogluconate dehydrogenase C-terminal domain-like"/>
    <property type="match status" value="1"/>
</dbReference>
<dbReference type="GO" id="GO:0016616">
    <property type="term" value="F:oxidoreductase activity, acting on the CH-OH group of donors, NAD or NADP as acceptor"/>
    <property type="evidence" value="ECO:0007669"/>
    <property type="project" value="TreeGrafter"/>
</dbReference>
<dbReference type="AlphaFoldDB" id="A0A8J6M344"/>
<dbReference type="PANTHER" id="PTHR22981:SF7">
    <property type="entry name" value="3-HYDROXYISOBUTYRATE DEHYDROGENASE, MITOCHONDRIAL"/>
    <property type="match status" value="1"/>
</dbReference>
<reference evidence="7" key="1">
    <citation type="submission" date="2020-08" db="EMBL/GenBank/DDBJ databases">
        <title>Genome public.</title>
        <authorList>
            <person name="Liu C."/>
            <person name="Sun Q."/>
        </authorList>
    </citation>
    <scope>NUCLEOTIDE SEQUENCE</scope>
    <source>
        <strain evidence="7">NSJ-23</strain>
    </source>
</reference>
<dbReference type="Proteomes" id="UP000628736">
    <property type="component" value="Unassembled WGS sequence"/>
</dbReference>
<dbReference type="InterPro" id="IPR029154">
    <property type="entry name" value="HIBADH-like_NADP-bd"/>
</dbReference>
<keyword evidence="8" id="KW-1185">Reference proteome</keyword>
<dbReference type="RefSeq" id="WP_186852690.1">
    <property type="nucleotide sequence ID" value="NZ_JACOPO010000004.1"/>
</dbReference>
<feature type="active site" evidence="4">
    <location>
        <position position="179"/>
    </location>
</feature>
<keyword evidence="2" id="KW-0560">Oxidoreductase</keyword>
<dbReference type="InterPro" id="IPR015815">
    <property type="entry name" value="HIBADH-related"/>
</dbReference>
<dbReference type="PANTHER" id="PTHR22981">
    <property type="entry name" value="3-HYDROXYISOBUTYRATE DEHYDROGENASE-RELATED"/>
    <property type="match status" value="1"/>
</dbReference>
<evidence type="ECO:0000259" key="5">
    <source>
        <dbReference type="Pfam" id="PF03446"/>
    </source>
</evidence>
<feature type="domain" description="6-phosphogluconate dehydrogenase NADP-binding" evidence="5">
    <location>
        <begin position="13"/>
        <end position="170"/>
    </location>
</feature>
<comment type="caution">
    <text evidence="7">The sequence shown here is derived from an EMBL/GenBank/DDBJ whole genome shotgun (WGS) entry which is preliminary data.</text>
</comment>
<evidence type="ECO:0000256" key="3">
    <source>
        <dbReference type="ARBA" id="ARBA00023027"/>
    </source>
</evidence>
<dbReference type="Pfam" id="PF14833">
    <property type="entry name" value="NAD_binding_11"/>
    <property type="match status" value="1"/>
</dbReference>
<evidence type="ECO:0000256" key="4">
    <source>
        <dbReference type="PIRSR" id="PIRSR000103-1"/>
    </source>
</evidence>
<dbReference type="GO" id="GO:0050661">
    <property type="term" value="F:NADP binding"/>
    <property type="evidence" value="ECO:0007669"/>
    <property type="project" value="InterPro"/>
</dbReference>
<evidence type="ECO:0000313" key="8">
    <source>
        <dbReference type="Proteomes" id="UP000628736"/>
    </source>
</evidence>
<dbReference type="EMBL" id="JACOPO010000004">
    <property type="protein sequence ID" value="MBC5722615.1"/>
    <property type="molecule type" value="Genomic_DNA"/>
</dbReference>
<evidence type="ECO:0000256" key="2">
    <source>
        <dbReference type="ARBA" id="ARBA00023002"/>
    </source>
</evidence>